<dbReference type="EMBL" id="PQXM01000042">
    <property type="protein sequence ID" value="TGO79142.1"/>
    <property type="molecule type" value="Genomic_DNA"/>
</dbReference>
<dbReference type="AlphaFoldDB" id="A0A4Z1K6K8"/>
<keyword evidence="2" id="KW-1185">Reference proteome</keyword>
<organism evidence="1 2">
    <name type="scientific">Botrytis elliptica</name>
    <dbReference type="NCBI Taxonomy" id="278938"/>
    <lineage>
        <taxon>Eukaryota</taxon>
        <taxon>Fungi</taxon>
        <taxon>Dikarya</taxon>
        <taxon>Ascomycota</taxon>
        <taxon>Pezizomycotina</taxon>
        <taxon>Leotiomycetes</taxon>
        <taxon>Helotiales</taxon>
        <taxon>Sclerotiniaceae</taxon>
        <taxon>Botrytis</taxon>
    </lineage>
</organism>
<dbReference type="Proteomes" id="UP000297229">
    <property type="component" value="Unassembled WGS sequence"/>
</dbReference>
<accession>A0A4Z1K6K8</accession>
<name>A0A4Z1K6K8_9HELO</name>
<reference evidence="1 2" key="1">
    <citation type="submission" date="2017-12" db="EMBL/GenBank/DDBJ databases">
        <title>Comparative genomics of Botrytis spp.</title>
        <authorList>
            <person name="Valero-Jimenez C.A."/>
            <person name="Tapia P."/>
            <person name="Veloso J."/>
            <person name="Silva-Moreno E."/>
            <person name="Staats M."/>
            <person name="Valdes J.H."/>
            <person name="Van Kan J.A.L."/>
        </authorList>
    </citation>
    <scope>NUCLEOTIDE SEQUENCE [LARGE SCALE GENOMIC DNA]</scope>
    <source>
        <strain evidence="1 2">Be9601</strain>
    </source>
</reference>
<gene>
    <name evidence="1" type="ORF">BELL_0042g00200</name>
</gene>
<sequence>MRLDKDHIERSYLLLVVYSIVCRSTRPRSYVHKAKVSVELNYSTTSCSRMRRTPTKAEFERTSEKELSTLLKILNGGNPPKLVAKLWVWLEIHGHSN</sequence>
<proteinExistence type="predicted"/>
<comment type="caution">
    <text evidence="1">The sequence shown here is derived from an EMBL/GenBank/DDBJ whole genome shotgun (WGS) entry which is preliminary data.</text>
</comment>
<evidence type="ECO:0000313" key="1">
    <source>
        <dbReference type="EMBL" id="TGO79142.1"/>
    </source>
</evidence>
<evidence type="ECO:0000313" key="2">
    <source>
        <dbReference type="Proteomes" id="UP000297229"/>
    </source>
</evidence>
<protein>
    <submittedName>
        <fullName evidence="1">Uncharacterized protein</fullName>
    </submittedName>
</protein>